<organism evidence="1">
    <name type="scientific">marine sediment metagenome</name>
    <dbReference type="NCBI Taxonomy" id="412755"/>
    <lineage>
        <taxon>unclassified sequences</taxon>
        <taxon>metagenomes</taxon>
        <taxon>ecological metagenomes</taxon>
    </lineage>
</organism>
<comment type="caution">
    <text evidence="1">The sequence shown here is derived from an EMBL/GenBank/DDBJ whole genome shotgun (WGS) entry which is preliminary data.</text>
</comment>
<evidence type="ECO:0000313" key="1">
    <source>
        <dbReference type="EMBL" id="KKL91726.1"/>
    </source>
</evidence>
<protein>
    <submittedName>
        <fullName evidence="1">Uncharacterized protein</fullName>
    </submittedName>
</protein>
<name>A0A0F9GMF8_9ZZZZ</name>
<proteinExistence type="predicted"/>
<accession>A0A0F9GMF8</accession>
<sequence length="116" mass="13336">MIKKFEGTELMGDLVPELLDISYYLSLGDRFRALINLAKKVNGTGLLEANFDNFLEIFVLLTCDFEEMALFEFIYSLRGTKLMKVKFNTIFNKIREWGIEFPLCIRTISGSAACIF</sequence>
<dbReference type="EMBL" id="LAZR01019659">
    <property type="protein sequence ID" value="KKL91726.1"/>
    <property type="molecule type" value="Genomic_DNA"/>
</dbReference>
<gene>
    <name evidence="1" type="ORF">LCGC14_1891830</name>
</gene>
<dbReference type="AlphaFoldDB" id="A0A0F9GMF8"/>
<reference evidence="1" key="1">
    <citation type="journal article" date="2015" name="Nature">
        <title>Complex archaea that bridge the gap between prokaryotes and eukaryotes.</title>
        <authorList>
            <person name="Spang A."/>
            <person name="Saw J.H."/>
            <person name="Jorgensen S.L."/>
            <person name="Zaremba-Niedzwiedzka K."/>
            <person name="Martijn J."/>
            <person name="Lind A.E."/>
            <person name="van Eijk R."/>
            <person name="Schleper C."/>
            <person name="Guy L."/>
            <person name="Ettema T.J."/>
        </authorList>
    </citation>
    <scope>NUCLEOTIDE SEQUENCE</scope>
</reference>